<dbReference type="GO" id="GO:0080008">
    <property type="term" value="C:Cul4-RING E3 ubiquitin ligase complex"/>
    <property type="evidence" value="ECO:0007669"/>
    <property type="project" value="TreeGrafter"/>
</dbReference>
<dbReference type="PROSITE" id="PS50294">
    <property type="entry name" value="WD_REPEATS_REGION"/>
    <property type="match status" value="3"/>
</dbReference>
<dbReference type="RefSeq" id="XP_013899887.1">
    <property type="nucleotide sequence ID" value="XM_014044433.1"/>
</dbReference>
<evidence type="ECO:0000256" key="3">
    <source>
        <dbReference type="PROSITE-ProRule" id="PRU00221"/>
    </source>
</evidence>
<dbReference type="InterPro" id="IPR036322">
    <property type="entry name" value="WD40_repeat_dom_sf"/>
</dbReference>
<dbReference type="InterPro" id="IPR020472">
    <property type="entry name" value="WD40_PAC1"/>
</dbReference>
<dbReference type="FunFam" id="2.130.10.10:FF:000492">
    <property type="entry name" value="LEC14B homolog isoform X2"/>
    <property type="match status" value="1"/>
</dbReference>
<dbReference type="OrthoDB" id="63070at2759"/>
<dbReference type="STRING" id="145388.A0A0D2JNZ7"/>
<gene>
    <name evidence="4" type="ORF">MNEG_7097</name>
</gene>
<dbReference type="GO" id="GO:0043161">
    <property type="term" value="P:proteasome-mediated ubiquitin-dependent protein catabolic process"/>
    <property type="evidence" value="ECO:0007669"/>
    <property type="project" value="TreeGrafter"/>
</dbReference>
<evidence type="ECO:0000256" key="1">
    <source>
        <dbReference type="ARBA" id="ARBA00022574"/>
    </source>
</evidence>
<dbReference type="KEGG" id="mng:MNEG_7097"/>
<dbReference type="GeneID" id="25739973"/>
<dbReference type="PRINTS" id="PR00320">
    <property type="entry name" value="GPROTEINBRPT"/>
</dbReference>
<evidence type="ECO:0000256" key="2">
    <source>
        <dbReference type="ARBA" id="ARBA00022737"/>
    </source>
</evidence>
<reference evidence="4 5" key="1">
    <citation type="journal article" date="2013" name="BMC Genomics">
        <title>Reconstruction of the lipid metabolism for the microalga Monoraphidium neglectum from its genome sequence reveals characteristics suitable for biofuel production.</title>
        <authorList>
            <person name="Bogen C."/>
            <person name="Al-Dilaimi A."/>
            <person name="Albersmeier A."/>
            <person name="Wichmann J."/>
            <person name="Grundmann M."/>
            <person name="Rupp O."/>
            <person name="Lauersen K.J."/>
            <person name="Blifernez-Klassen O."/>
            <person name="Kalinowski J."/>
            <person name="Goesmann A."/>
            <person name="Mussgnug J.H."/>
            <person name="Kruse O."/>
        </authorList>
    </citation>
    <scope>NUCLEOTIDE SEQUENCE [LARGE SCALE GENOMIC DNA]</scope>
    <source>
        <strain evidence="4 5">SAG 48.87</strain>
    </source>
</reference>
<evidence type="ECO:0000313" key="4">
    <source>
        <dbReference type="EMBL" id="KIZ00868.1"/>
    </source>
</evidence>
<feature type="repeat" description="WD" evidence="3">
    <location>
        <begin position="30"/>
        <end position="71"/>
    </location>
</feature>
<dbReference type="PANTHER" id="PTHR19847">
    <property type="entry name" value="DDB1- AND CUL4-ASSOCIATED FACTOR 11"/>
    <property type="match status" value="1"/>
</dbReference>
<dbReference type="PANTHER" id="PTHR19847:SF7">
    <property type="entry name" value="DDB1- AND CUL4-ASSOCIATED FACTOR 11"/>
    <property type="match status" value="1"/>
</dbReference>
<evidence type="ECO:0000313" key="5">
    <source>
        <dbReference type="Proteomes" id="UP000054498"/>
    </source>
</evidence>
<dbReference type="InterPro" id="IPR001680">
    <property type="entry name" value="WD40_rpt"/>
</dbReference>
<dbReference type="Pfam" id="PF00400">
    <property type="entry name" value="WD40"/>
    <property type="match status" value="4"/>
</dbReference>
<proteinExistence type="predicted"/>
<dbReference type="EMBL" id="KK101444">
    <property type="protein sequence ID" value="KIZ00868.1"/>
    <property type="molecule type" value="Genomic_DNA"/>
</dbReference>
<dbReference type="Proteomes" id="UP000054498">
    <property type="component" value="Unassembled WGS sequence"/>
</dbReference>
<keyword evidence="2" id="KW-0677">Repeat</keyword>
<dbReference type="SMART" id="SM00320">
    <property type="entry name" value="WD40"/>
    <property type="match status" value="3"/>
</dbReference>
<sequence>MIASGSDDSTIKVWDRRLAGTSCRRPVGILLGHTEGLTHLSARGDGRYLLSNAKDQTARLWDVRRMRTPQEARSLPPASFPRQSFDYRWQGYPAAGYEVKHPHDSSVQTYRGHKVLQTLIRAYFSPAHSTGQRYVYSGSSCGSVFVWDLVTARQVAVLHHHREIVRDCSWHPHEPELVSVSWDGTVVQWDAAAPGAGPADSAEAALRREAAGYGDRFDGMY</sequence>
<protein>
    <submittedName>
        <fullName evidence="4">Putative LEC14B like protein</fullName>
    </submittedName>
</protein>
<dbReference type="Gene3D" id="2.130.10.10">
    <property type="entry name" value="YVTN repeat-like/Quinoprotein amine dehydrogenase"/>
    <property type="match status" value="2"/>
</dbReference>
<dbReference type="InterPro" id="IPR051859">
    <property type="entry name" value="DCAF"/>
</dbReference>
<organism evidence="4 5">
    <name type="scientific">Monoraphidium neglectum</name>
    <dbReference type="NCBI Taxonomy" id="145388"/>
    <lineage>
        <taxon>Eukaryota</taxon>
        <taxon>Viridiplantae</taxon>
        <taxon>Chlorophyta</taxon>
        <taxon>core chlorophytes</taxon>
        <taxon>Chlorophyceae</taxon>
        <taxon>CS clade</taxon>
        <taxon>Sphaeropleales</taxon>
        <taxon>Selenastraceae</taxon>
        <taxon>Monoraphidium</taxon>
    </lineage>
</organism>
<name>A0A0D2JNZ7_9CHLO</name>
<feature type="repeat" description="WD" evidence="3">
    <location>
        <begin position="1"/>
        <end position="15"/>
    </location>
</feature>
<keyword evidence="5" id="KW-1185">Reference proteome</keyword>
<accession>A0A0D2JNZ7</accession>
<dbReference type="InterPro" id="IPR015943">
    <property type="entry name" value="WD40/YVTN_repeat-like_dom_sf"/>
</dbReference>
<dbReference type="PROSITE" id="PS50082">
    <property type="entry name" value="WD_REPEATS_2"/>
    <property type="match status" value="3"/>
</dbReference>
<keyword evidence="1 3" id="KW-0853">WD repeat</keyword>
<dbReference type="AlphaFoldDB" id="A0A0D2JNZ7"/>
<dbReference type="SUPFAM" id="SSF50978">
    <property type="entry name" value="WD40 repeat-like"/>
    <property type="match status" value="1"/>
</dbReference>
<feature type="repeat" description="WD" evidence="3">
    <location>
        <begin position="158"/>
        <end position="190"/>
    </location>
</feature>